<dbReference type="PROSITE" id="PS50042">
    <property type="entry name" value="CNMP_BINDING_3"/>
    <property type="match status" value="1"/>
</dbReference>
<feature type="compositionally biased region" description="Polar residues" evidence="1">
    <location>
        <begin position="99"/>
        <end position="114"/>
    </location>
</feature>
<dbReference type="Pfam" id="PF00027">
    <property type="entry name" value="cNMP_binding"/>
    <property type="match status" value="1"/>
</dbReference>
<gene>
    <name evidence="3" type="ORF">CVLEPA_LOCUS18345</name>
</gene>
<dbReference type="PANTHER" id="PTHR23011:SF41">
    <property type="entry name" value="CYCLIC NUCLEOTIDE-BINDING DOMAIN-CONTAINING PROTEIN"/>
    <property type="match status" value="1"/>
</dbReference>
<feature type="compositionally biased region" description="Basic and acidic residues" evidence="1">
    <location>
        <begin position="115"/>
        <end position="125"/>
    </location>
</feature>
<dbReference type="InterPro" id="IPR014710">
    <property type="entry name" value="RmlC-like_jellyroll"/>
</dbReference>
<keyword evidence="4" id="KW-1185">Reference proteome</keyword>
<protein>
    <recommendedName>
        <fullName evidence="2">Cyclic nucleotide-binding domain-containing protein</fullName>
    </recommendedName>
</protein>
<dbReference type="Gene3D" id="2.60.120.10">
    <property type="entry name" value="Jelly Rolls"/>
    <property type="match status" value="2"/>
</dbReference>
<dbReference type="SUPFAM" id="SSF51206">
    <property type="entry name" value="cAMP-binding domain-like"/>
    <property type="match status" value="2"/>
</dbReference>
<feature type="region of interest" description="Disordered" evidence="1">
    <location>
        <begin position="522"/>
        <end position="542"/>
    </location>
</feature>
<organism evidence="3 4">
    <name type="scientific">Clavelina lepadiformis</name>
    <name type="common">Light-bulb sea squirt</name>
    <name type="synonym">Ascidia lepadiformis</name>
    <dbReference type="NCBI Taxonomy" id="159417"/>
    <lineage>
        <taxon>Eukaryota</taxon>
        <taxon>Metazoa</taxon>
        <taxon>Chordata</taxon>
        <taxon>Tunicata</taxon>
        <taxon>Ascidiacea</taxon>
        <taxon>Aplousobranchia</taxon>
        <taxon>Clavelinidae</taxon>
        <taxon>Clavelina</taxon>
    </lineage>
</organism>
<name>A0ABP0G4H4_CLALP</name>
<feature type="region of interest" description="Disordered" evidence="1">
    <location>
        <begin position="52"/>
        <end position="155"/>
    </location>
</feature>
<dbReference type="SMART" id="SM00100">
    <property type="entry name" value="cNMP"/>
    <property type="match status" value="1"/>
</dbReference>
<evidence type="ECO:0000259" key="2">
    <source>
        <dbReference type="PROSITE" id="PS50042"/>
    </source>
</evidence>
<dbReference type="PANTHER" id="PTHR23011">
    <property type="entry name" value="CYCLIC NUCLEOTIDE-BINDING DOMAIN CONTAINING PROTEIN"/>
    <property type="match status" value="1"/>
</dbReference>
<sequence length="770" mass="87322">MAEIWDDFLRRTTTCSADVMPGFGLSKPVIIGSITNSEIATDADPAAFPASASSVFPTEQTRSGAVSNRKNASSSCFTNLSAQTTPSHEPGPARARSGFKTTPKQTSLRSNKSSDSSHRRQHPESETSINCEGNETRGSNTEVTTKSGNSATGTRKWRKMWKIAYAERRNVPGNMAKETKPIEKLRRFLRSILIIVEVCLALKRYVQNGKKDQLTLMEMQLNLQEDLDKKLTFNPHYYSASYVANKGSSKLKKMLAIAPEARTKKHIKMIHTLVQNKNAFSKHPAHIRLKMCQVMIYQSYESRRVIIKQGHPPSAFYIVLSGTCLINTKEQSNEEGGETTQTVNELKEGEVFGEVALLNKTTRTASVVCKDHVELLVIYKDDFDAIIRGPIYKQREEVVQYLKELALLKNWPVDLLTKASIANFQYQYYRPGAVVVKDNMTSNFLVFIKSGECRVVCTLQVSCDEFATKPRSRSINSRTLLPLLDENARTEILQSRSMSLVPGKSRFHSTFRNNLPAIRDEDNLSDVDEKTPKQRRESGVRHEFKSDYDVKNAYNNVKRRLTARNLDALSSLKRNSLKRPHRTSLALAHIQENTLSVPNRLELPHVGATERLSRMRRSIRASSIFEDTPYAIAKKKTSPLISEKWKKSSNSEKTKLPSSRSEPKFAQIAILPARRVFGMEELMKRTRLRLSLLSDGAECIFISKKFFQRHAGAETLRTVNGMVGRYPTEEFIRHQLEEQSEWSSFRKEVVRGVLEKRDEKLDLPSILQAH</sequence>
<dbReference type="PROSITE" id="PS00889">
    <property type="entry name" value="CNMP_BINDING_2"/>
    <property type="match status" value="1"/>
</dbReference>
<accession>A0ABP0G4H4</accession>
<feature type="compositionally biased region" description="Polar residues" evidence="1">
    <location>
        <begin position="59"/>
        <end position="87"/>
    </location>
</feature>
<dbReference type="InterPro" id="IPR018490">
    <property type="entry name" value="cNMP-bd_dom_sf"/>
</dbReference>
<feature type="compositionally biased region" description="Polar residues" evidence="1">
    <location>
        <begin position="126"/>
        <end position="153"/>
    </location>
</feature>
<evidence type="ECO:0000313" key="4">
    <source>
        <dbReference type="Proteomes" id="UP001642483"/>
    </source>
</evidence>
<dbReference type="InterPro" id="IPR018488">
    <property type="entry name" value="cNMP-bd_CS"/>
</dbReference>
<proteinExistence type="predicted"/>
<evidence type="ECO:0000256" key="1">
    <source>
        <dbReference type="SAM" id="MobiDB-lite"/>
    </source>
</evidence>
<dbReference type="Proteomes" id="UP001642483">
    <property type="component" value="Unassembled WGS sequence"/>
</dbReference>
<feature type="domain" description="Cyclic nucleotide-binding" evidence="2">
    <location>
        <begin position="279"/>
        <end position="404"/>
    </location>
</feature>
<comment type="caution">
    <text evidence="3">The sequence shown here is derived from an EMBL/GenBank/DDBJ whole genome shotgun (WGS) entry which is preliminary data.</text>
</comment>
<dbReference type="InterPro" id="IPR000595">
    <property type="entry name" value="cNMP-bd_dom"/>
</dbReference>
<evidence type="ECO:0000313" key="3">
    <source>
        <dbReference type="EMBL" id="CAK8686413.1"/>
    </source>
</evidence>
<reference evidence="3 4" key="1">
    <citation type="submission" date="2024-02" db="EMBL/GenBank/DDBJ databases">
        <authorList>
            <person name="Daric V."/>
            <person name="Darras S."/>
        </authorList>
    </citation>
    <scope>NUCLEOTIDE SEQUENCE [LARGE SCALE GENOMIC DNA]</scope>
</reference>
<dbReference type="EMBL" id="CAWYQH010000102">
    <property type="protein sequence ID" value="CAK8686413.1"/>
    <property type="molecule type" value="Genomic_DNA"/>
</dbReference>
<dbReference type="CDD" id="cd00038">
    <property type="entry name" value="CAP_ED"/>
    <property type="match status" value="1"/>
</dbReference>